<accession>A0A1G1VRM9</accession>
<sequence>MYPKILNKDQTDLIAQLEFINKKGFYLAGGTALALQLGHRTSVDFDFYTDQEFNSQELWNEFSSRFKNFAVSRIEPETLSARVKEVGVSFFHYPYELLKPVVRFGVIDLAVIEDIAAMKIAAVVQRGTRRDFVDIFYLLQRYAIKDLVVWTVKKYSGYQQMLILKGLIYFDDAEEEDLARGIKILDKSFSWEKAKQGIFEAVKAYQLAMLKR</sequence>
<dbReference type="AlphaFoldDB" id="A0A1G1VRM9"/>
<comment type="caution">
    <text evidence="1">The sequence shown here is derived from an EMBL/GenBank/DDBJ whole genome shotgun (WGS) entry which is preliminary data.</text>
</comment>
<evidence type="ECO:0000313" key="2">
    <source>
        <dbReference type="Proteomes" id="UP000177324"/>
    </source>
</evidence>
<name>A0A1G1VRM9_9BACT</name>
<dbReference type="STRING" id="1797589.A2784_04995"/>
<evidence type="ECO:0000313" key="1">
    <source>
        <dbReference type="EMBL" id="OGY18039.1"/>
    </source>
</evidence>
<dbReference type="Proteomes" id="UP000177324">
    <property type="component" value="Unassembled WGS sequence"/>
</dbReference>
<reference evidence="1 2" key="1">
    <citation type="journal article" date="2016" name="Nat. Commun.">
        <title>Thousands of microbial genomes shed light on interconnected biogeochemical processes in an aquifer system.</title>
        <authorList>
            <person name="Anantharaman K."/>
            <person name="Brown C.T."/>
            <person name="Hug L.A."/>
            <person name="Sharon I."/>
            <person name="Castelle C.J."/>
            <person name="Probst A.J."/>
            <person name="Thomas B.C."/>
            <person name="Singh A."/>
            <person name="Wilkins M.J."/>
            <person name="Karaoz U."/>
            <person name="Brodie E.L."/>
            <person name="Williams K.H."/>
            <person name="Hubbard S.S."/>
            <person name="Banfield J.F."/>
        </authorList>
    </citation>
    <scope>NUCLEOTIDE SEQUENCE [LARGE SCALE GENOMIC DNA]</scope>
</reference>
<organism evidence="1 2">
    <name type="scientific">Candidatus Chisholmbacteria bacterium RIFCSPHIGHO2_01_FULL_48_12</name>
    <dbReference type="NCBI Taxonomy" id="1797589"/>
    <lineage>
        <taxon>Bacteria</taxon>
        <taxon>Candidatus Chisholmiibacteriota</taxon>
    </lineage>
</organism>
<dbReference type="Pfam" id="PF08843">
    <property type="entry name" value="AbiEii"/>
    <property type="match status" value="2"/>
</dbReference>
<dbReference type="InterPro" id="IPR014942">
    <property type="entry name" value="AbiEii"/>
</dbReference>
<dbReference type="EMBL" id="MHCH01000010">
    <property type="protein sequence ID" value="OGY18039.1"/>
    <property type="molecule type" value="Genomic_DNA"/>
</dbReference>
<proteinExistence type="predicted"/>
<evidence type="ECO:0008006" key="3">
    <source>
        <dbReference type="Google" id="ProtNLM"/>
    </source>
</evidence>
<protein>
    <recommendedName>
        <fullName evidence="3">Nucleotidyl transferase AbiEii/AbiGii toxin family protein</fullName>
    </recommendedName>
</protein>
<gene>
    <name evidence="1" type="ORF">A2784_04995</name>
</gene>